<feature type="compositionally biased region" description="Polar residues" evidence="1">
    <location>
        <begin position="83"/>
        <end position="92"/>
    </location>
</feature>
<keyword evidence="3" id="KW-1185">Reference proteome</keyword>
<accession>A0A4D4KKW3</accession>
<evidence type="ECO:0000313" key="2">
    <source>
        <dbReference type="EMBL" id="GDY49595.1"/>
    </source>
</evidence>
<comment type="caution">
    <text evidence="2">The sequence shown here is derived from an EMBL/GenBank/DDBJ whole genome shotgun (WGS) entry which is preliminary data.</text>
</comment>
<protein>
    <submittedName>
        <fullName evidence="2">Uncharacterized protein</fullName>
    </submittedName>
</protein>
<feature type="region of interest" description="Disordered" evidence="1">
    <location>
        <begin position="1"/>
        <end position="23"/>
    </location>
</feature>
<organism evidence="2 3">
    <name type="scientific">Streptomyces violaceusniger</name>
    <dbReference type="NCBI Taxonomy" id="68280"/>
    <lineage>
        <taxon>Bacteria</taxon>
        <taxon>Bacillati</taxon>
        <taxon>Actinomycetota</taxon>
        <taxon>Actinomycetes</taxon>
        <taxon>Kitasatosporales</taxon>
        <taxon>Streptomycetaceae</taxon>
        <taxon>Streptomyces</taxon>
        <taxon>Streptomyces violaceusniger group</taxon>
    </lineage>
</organism>
<dbReference type="AlphaFoldDB" id="A0A4D4KKW3"/>
<evidence type="ECO:0000256" key="1">
    <source>
        <dbReference type="SAM" id="MobiDB-lite"/>
    </source>
</evidence>
<gene>
    <name evidence="2" type="ORF">SVIO_002180</name>
</gene>
<proteinExistence type="predicted"/>
<evidence type="ECO:0000313" key="3">
    <source>
        <dbReference type="Proteomes" id="UP000301309"/>
    </source>
</evidence>
<sequence>MWSRCAAAAGGNRPHVGQPSQEQVQDPALQAVCQETVPEAGQYGVVEAGIGQLQAEQVLHIDPGPHRVRGLAVGEVLGELQDTDQSQPTRGDTGTPPDSEGFPELLVREQRAEGIPDPRGQAALGKRRLGHLALFRRGHPPPSPLA</sequence>
<dbReference type="Proteomes" id="UP000301309">
    <property type="component" value="Unassembled WGS sequence"/>
</dbReference>
<feature type="region of interest" description="Disordered" evidence="1">
    <location>
        <begin position="76"/>
        <end position="103"/>
    </location>
</feature>
<name>A0A4D4KKW3_STRVO</name>
<dbReference type="EMBL" id="BJHW01000001">
    <property type="protein sequence ID" value="GDY49595.1"/>
    <property type="molecule type" value="Genomic_DNA"/>
</dbReference>
<reference evidence="2 3" key="1">
    <citation type="journal article" date="2020" name="Int. J. Syst. Evol. Microbiol.">
        <title>Reclassification of Streptomyces castelarensis and Streptomyces sporoclivatus as later heterotypic synonyms of Streptomyces antimycoticus.</title>
        <authorList>
            <person name="Komaki H."/>
            <person name="Tamura T."/>
        </authorList>
    </citation>
    <scope>NUCLEOTIDE SEQUENCE [LARGE SCALE GENOMIC DNA]</scope>
    <source>
        <strain evidence="2 3">NBRC 13459</strain>
    </source>
</reference>